<dbReference type="InterPro" id="IPR042001">
    <property type="entry name" value="Sortase_F"/>
</dbReference>
<protein>
    <submittedName>
        <fullName evidence="3">Class F sortase</fullName>
    </submittedName>
</protein>
<organism evidence="3 4">
    <name type="scientific">Kitasatospora aburaviensis</name>
    <dbReference type="NCBI Taxonomy" id="67265"/>
    <lineage>
        <taxon>Bacteria</taxon>
        <taxon>Bacillati</taxon>
        <taxon>Actinomycetota</taxon>
        <taxon>Actinomycetes</taxon>
        <taxon>Kitasatosporales</taxon>
        <taxon>Streptomycetaceae</taxon>
        <taxon>Kitasatospora</taxon>
    </lineage>
</organism>
<keyword evidence="4" id="KW-1185">Reference proteome</keyword>
<keyword evidence="1" id="KW-0378">Hydrolase</keyword>
<name>A0ABW1F9X1_9ACTN</name>
<sequence length="235" mass="24045">MAGLVPGTSRLLRAGMGAAAAGLLLIYNSVDSGSPAESASGQAAPPAATAAPTPGAASATPIPTAPATPKAAAQGAAAPPLKRAVPTRLRIPQIGVDAPFTELTLNPSGQLNAPPPDDKNLVGWYRDGVTPGERGSAVVAGHVDTTKGPAVFLLLSLLLPGNKVEVQRADGTVAVFSVDSVETFSKSAFPDQKVYGKTPDAQLRLITCGGTYDKKRKDYLDNVVVFAHLESSRRA</sequence>
<evidence type="ECO:0000256" key="2">
    <source>
        <dbReference type="SAM" id="MobiDB-lite"/>
    </source>
</evidence>
<evidence type="ECO:0000256" key="1">
    <source>
        <dbReference type="ARBA" id="ARBA00022801"/>
    </source>
</evidence>
<feature type="region of interest" description="Disordered" evidence="2">
    <location>
        <begin position="34"/>
        <end position="81"/>
    </location>
</feature>
<gene>
    <name evidence="3" type="ORF">ACFP0N_38835</name>
</gene>
<dbReference type="SUPFAM" id="SSF63817">
    <property type="entry name" value="Sortase"/>
    <property type="match status" value="1"/>
</dbReference>
<evidence type="ECO:0000313" key="3">
    <source>
        <dbReference type="EMBL" id="MFC5890925.1"/>
    </source>
</evidence>
<proteinExistence type="predicted"/>
<accession>A0ABW1F9X1</accession>
<dbReference type="InterPro" id="IPR005754">
    <property type="entry name" value="Sortase"/>
</dbReference>
<dbReference type="EMBL" id="JBHSOD010000103">
    <property type="protein sequence ID" value="MFC5890925.1"/>
    <property type="molecule type" value="Genomic_DNA"/>
</dbReference>
<dbReference type="CDD" id="cd05829">
    <property type="entry name" value="Sortase_F"/>
    <property type="match status" value="1"/>
</dbReference>
<reference evidence="4" key="1">
    <citation type="journal article" date="2019" name="Int. J. Syst. Evol. Microbiol.">
        <title>The Global Catalogue of Microorganisms (GCM) 10K type strain sequencing project: providing services to taxonomists for standard genome sequencing and annotation.</title>
        <authorList>
            <consortium name="The Broad Institute Genomics Platform"/>
            <consortium name="The Broad Institute Genome Sequencing Center for Infectious Disease"/>
            <person name="Wu L."/>
            <person name="Ma J."/>
        </authorList>
    </citation>
    <scope>NUCLEOTIDE SEQUENCE [LARGE SCALE GENOMIC DNA]</scope>
    <source>
        <strain evidence="4">CGMCC 4.1469</strain>
    </source>
</reference>
<dbReference type="Pfam" id="PF04203">
    <property type="entry name" value="Sortase"/>
    <property type="match status" value="1"/>
</dbReference>
<dbReference type="Proteomes" id="UP001596067">
    <property type="component" value="Unassembled WGS sequence"/>
</dbReference>
<dbReference type="InterPro" id="IPR023365">
    <property type="entry name" value="Sortase_dom-sf"/>
</dbReference>
<evidence type="ECO:0000313" key="4">
    <source>
        <dbReference type="Proteomes" id="UP001596067"/>
    </source>
</evidence>
<dbReference type="Gene3D" id="2.40.260.10">
    <property type="entry name" value="Sortase"/>
    <property type="match status" value="1"/>
</dbReference>
<dbReference type="NCBIfam" id="NF033748">
    <property type="entry name" value="class_F_sortase"/>
    <property type="match status" value="1"/>
</dbReference>
<comment type="caution">
    <text evidence="3">The sequence shown here is derived from an EMBL/GenBank/DDBJ whole genome shotgun (WGS) entry which is preliminary data.</text>
</comment>
<feature type="compositionally biased region" description="Low complexity" evidence="2">
    <location>
        <begin position="34"/>
        <end position="80"/>
    </location>
</feature>
<dbReference type="RefSeq" id="WP_380237881.1">
    <property type="nucleotide sequence ID" value="NZ_BAAAVH010000014.1"/>
</dbReference>